<dbReference type="GO" id="GO:0004842">
    <property type="term" value="F:ubiquitin-protein transferase activity"/>
    <property type="evidence" value="ECO:0007669"/>
    <property type="project" value="TreeGrafter"/>
</dbReference>
<keyword evidence="8" id="KW-1185">Reference proteome</keyword>
<dbReference type="InterPro" id="IPR013083">
    <property type="entry name" value="Znf_RING/FYVE/PHD"/>
</dbReference>
<dbReference type="PROSITE" id="PS50089">
    <property type="entry name" value="ZF_RING_2"/>
    <property type="match status" value="1"/>
</dbReference>
<dbReference type="GO" id="GO:0008270">
    <property type="term" value="F:zinc ion binding"/>
    <property type="evidence" value="ECO:0007669"/>
    <property type="project" value="UniProtKB-KW"/>
</dbReference>
<evidence type="ECO:0000256" key="1">
    <source>
        <dbReference type="ARBA" id="ARBA00022723"/>
    </source>
</evidence>
<evidence type="ECO:0000313" key="7">
    <source>
        <dbReference type="EMBL" id="GMH13529.1"/>
    </source>
</evidence>
<accession>A0AAD3XR18</accession>
<dbReference type="AlphaFoldDB" id="A0AAD3XR18"/>
<evidence type="ECO:0000256" key="2">
    <source>
        <dbReference type="ARBA" id="ARBA00022771"/>
    </source>
</evidence>
<evidence type="ECO:0000256" key="4">
    <source>
        <dbReference type="PROSITE-ProRule" id="PRU00175"/>
    </source>
</evidence>
<dbReference type="PIRSF" id="PIRSF036836">
    <property type="entry name" value="RNase_bind_SBP1"/>
    <property type="match status" value="1"/>
</dbReference>
<feature type="domain" description="RING-type" evidence="6">
    <location>
        <begin position="248"/>
        <end position="283"/>
    </location>
</feature>
<name>A0AAD3XR18_NEPGR</name>
<sequence length="295" mass="33287">MAIQAQIYPDNLGLPLCGSSQDWMENGCGFDDFSFNLQQKQLQQQHRRQFLLQFQNPQQQKNQFLAFENSMLFPPSKNHTLNIPTNNNNLLSSISISQSMAAQFEKQRQEIEGYISLQNETLKLVLQEQSKQQLASLLRNLEAKAMTLLRQKDEEIARATTRTIELEDFMRKTEVEKQLWQRVAAENEARISTLNTTLYQLREKAAACCLSSADYAESCCVEGTGEHRGGETTETAALGRAGEGRMVCRNCNSRNSSVLFLPCRHLCSCRACEPFLDACPVCKSSKKSAIEALIS</sequence>
<dbReference type="InterPro" id="IPR001841">
    <property type="entry name" value="Znf_RING"/>
</dbReference>
<evidence type="ECO:0000256" key="5">
    <source>
        <dbReference type="SAM" id="Coils"/>
    </source>
</evidence>
<organism evidence="7 8">
    <name type="scientific">Nepenthes gracilis</name>
    <name type="common">Slender pitcher plant</name>
    <dbReference type="NCBI Taxonomy" id="150966"/>
    <lineage>
        <taxon>Eukaryota</taxon>
        <taxon>Viridiplantae</taxon>
        <taxon>Streptophyta</taxon>
        <taxon>Embryophyta</taxon>
        <taxon>Tracheophyta</taxon>
        <taxon>Spermatophyta</taxon>
        <taxon>Magnoliopsida</taxon>
        <taxon>eudicotyledons</taxon>
        <taxon>Gunneridae</taxon>
        <taxon>Pentapetalae</taxon>
        <taxon>Caryophyllales</taxon>
        <taxon>Nepenthaceae</taxon>
        <taxon>Nepenthes</taxon>
    </lineage>
</organism>
<dbReference type="EMBL" id="BSYO01000013">
    <property type="protein sequence ID" value="GMH13529.1"/>
    <property type="molecule type" value="Genomic_DNA"/>
</dbReference>
<dbReference type="Pfam" id="PF13920">
    <property type="entry name" value="zf-C3HC4_3"/>
    <property type="match status" value="1"/>
</dbReference>
<keyword evidence="3" id="KW-0862">Zinc</keyword>
<dbReference type="Proteomes" id="UP001279734">
    <property type="component" value="Unassembled WGS sequence"/>
</dbReference>
<reference evidence="7" key="1">
    <citation type="submission" date="2023-05" db="EMBL/GenBank/DDBJ databases">
        <title>Nepenthes gracilis genome sequencing.</title>
        <authorList>
            <person name="Fukushima K."/>
        </authorList>
    </citation>
    <scope>NUCLEOTIDE SEQUENCE</scope>
    <source>
        <strain evidence="7">SING2019-196</strain>
    </source>
</reference>
<dbReference type="FunFam" id="3.30.40.10:FF:000239">
    <property type="entry name" value="probable BOI-related E3 ubiquitin-protein ligase 2"/>
    <property type="match status" value="1"/>
</dbReference>
<keyword evidence="5" id="KW-0175">Coiled coil</keyword>
<feature type="coiled-coil region" evidence="5">
    <location>
        <begin position="124"/>
        <end position="158"/>
    </location>
</feature>
<evidence type="ECO:0000256" key="3">
    <source>
        <dbReference type="ARBA" id="ARBA00022833"/>
    </source>
</evidence>
<proteinExistence type="predicted"/>
<evidence type="ECO:0000313" key="8">
    <source>
        <dbReference type="Proteomes" id="UP001279734"/>
    </source>
</evidence>
<keyword evidence="2 4" id="KW-0863">Zinc-finger</keyword>
<evidence type="ECO:0000259" key="6">
    <source>
        <dbReference type="PROSITE" id="PS50089"/>
    </source>
</evidence>
<keyword evidence="1" id="KW-0479">Metal-binding</keyword>
<dbReference type="PANTHER" id="PTHR42647:SF6">
    <property type="entry name" value="RING-TYPE DOMAIN-CONTAINING PROTEIN"/>
    <property type="match status" value="1"/>
</dbReference>
<dbReference type="Gene3D" id="3.30.40.10">
    <property type="entry name" value="Zinc/RING finger domain, C3HC4 (zinc finger)"/>
    <property type="match status" value="1"/>
</dbReference>
<gene>
    <name evidence="7" type="ORF">Nepgr_015370</name>
</gene>
<protein>
    <recommendedName>
        <fullName evidence="6">RING-type domain-containing protein</fullName>
    </recommendedName>
</protein>
<dbReference type="PANTHER" id="PTHR42647">
    <property type="entry name" value="SBP (S-RIBONUCLEASE BINDING PROTEIN) FAMILY PROTEIN"/>
    <property type="match status" value="1"/>
</dbReference>
<comment type="caution">
    <text evidence="7">The sequence shown here is derived from an EMBL/GenBank/DDBJ whole genome shotgun (WGS) entry which is preliminary data.</text>
</comment>